<comment type="caution">
    <text evidence="4">The sequence shown here is derived from an EMBL/GenBank/DDBJ whole genome shotgun (WGS) entry which is preliminary data.</text>
</comment>
<dbReference type="SFLD" id="SFLDS00036">
    <property type="entry name" value="Aromatic_Prenyltransferase"/>
    <property type="match status" value="1"/>
</dbReference>
<dbReference type="RefSeq" id="WP_323124376.1">
    <property type="nucleotide sequence ID" value="NZ_JAYESH010000009.1"/>
</dbReference>
<dbReference type="InterPro" id="IPR020965">
    <property type="entry name" value="Prenyltransferase_CloQ"/>
</dbReference>
<comment type="similarity">
    <text evidence="1">Belongs to the aromatic prenyltransferase family.</text>
</comment>
<dbReference type="InterPro" id="IPR036239">
    <property type="entry name" value="PrenylTrfase-like_sf"/>
</dbReference>
<name>A0ABU6B224_9NOCA</name>
<keyword evidence="2" id="KW-0637">Prenyltransferase</keyword>
<evidence type="ECO:0000256" key="1">
    <source>
        <dbReference type="ARBA" id="ARBA00005368"/>
    </source>
</evidence>
<organism evidence="4 5">
    <name type="scientific">Nocardia implantans</name>
    <dbReference type="NCBI Taxonomy" id="3108168"/>
    <lineage>
        <taxon>Bacteria</taxon>
        <taxon>Bacillati</taxon>
        <taxon>Actinomycetota</taxon>
        <taxon>Actinomycetes</taxon>
        <taxon>Mycobacteriales</taxon>
        <taxon>Nocardiaceae</taxon>
        <taxon>Nocardia</taxon>
    </lineage>
</organism>
<protein>
    <submittedName>
        <fullName evidence="4">Aromatic prenyltransferase</fullName>
    </submittedName>
</protein>
<dbReference type="CDD" id="cd13931">
    <property type="entry name" value="PT-CloQ_NphB"/>
    <property type="match status" value="1"/>
</dbReference>
<sequence length="301" mass="33946">MFTTTESELDDLYAAIEKSARLWNVPCTREAVQPTLTAYGAMLTRSVISLRVVTDARRAGDLDYRFLTLPSDVDPYGIALSNGLLPETDHPIGALLDQVRERYPIHSYGIDIGVVGGFKKIWPFFPADGMQKVSELAELPSMPPGLADHARMFARHGLEDKVGLLGIDYHDKTMNVYFPGLSADYFEPRAIVSLHRDAGLPDPSDRFLALTEKAFDIYATISWESPRIERLCFPVITPDPRTLPVPIEPRFAHLVDEVPISTPDRRFTYAATSSPDGESYKFSWFYQWQPRILDRMKTSDT</sequence>
<dbReference type="InterPro" id="IPR033964">
    <property type="entry name" value="ABBA"/>
</dbReference>
<keyword evidence="3" id="KW-0808">Transferase</keyword>
<dbReference type="Proteomes" id="UP001348098">
    <property type="component" value="Unassembled WGS sequence"/>
</dbReference>
<gene>
    <name evidence="4" type="ORF">U3653_27590</name>
</gene>
<proteinExistence type="inferred from homology"/>
<evidence type="ECO:0000313" key="4">
    <source>
        <dbReference type="EMBL" id="MEB3513807.1"/>
    </source>
</evidence>
<keyword evidence="5" id="KW-1185">Reference proteome</keyword>
<evidence type="ECO:0000256" key="3">
    <source>
        <dbReference type="ARBA" id="ARBA00022679"/>
    </source>
</evidence>
<dbReference type="EMBL" id="JAYKYQ010000013">
    <property type="protein sequence ID" value="MEB3513807.1"/>
    <property type="molecule type" value="Genomic_DNA"/>
</dbReference>
<dbReference type="Pfam" id="PF11468">
    <property type="entry name" value="PTase_Orf2"/>
    <property type="match status" value="1"/>
</dbReference>
<evidence type="ECO:0000313" key="5">
    <source>
        <dbReference type="Proteomes" id="UP001348098"/>
    </source>
</evidence>
<reference evidence="4 5" key="1">
    <citation type="submission" date="2023-12" db="EMBL/GenBank/DDBJ databases">
        <title>novel species in genus Nocarida.</title>
        <authorList>
            <person name="Li Z."/>
        </authorList>
    </citation>
    <scope>NUCLEOTIDE SEQUENCE [LARGE SCALE GENOMIC DNA]</scope>
    <source>
        <strain evidence="4 5">CDC186</strain>
    </source>
</reference>
<dbReference type="SUPFAM" id="SSF143492">
    <property type="entry name" value="Prenyltransferase-like"/>
    <property type="match status" value="1"/>
</dbReference>
<dbReference type="SFLD" id="SFLDG01163">
    <property type="entry name" value="II"/>
    <property type="match status" value="1"/>
</dbReference>
<evidence type="ECO:0000256" key="2">
    <source>
        <dbReference type="ARBA" id="ARBA00022602"/>
    </source>
</evidence>
<accession>A0ABU6B224</accession>